<reference evidence="9 10" key="1">
    <citation type="submission" date="2020-08" db="EMBL/GenBank/DDBJ databases">
        <title>Genomic Encyclopedia of Type Strains, Phase IV (KMG-IV): sequencing the most valuable type-strain genomes for metagenomic binning, comparative biology and taxonomic classification.</title>
        <authorList>
            <person name="Goeker M."/>
        </authorList>
    </citation>
    <scope>NUCLEOTIDE SEQUENCE [LARGE SCALE GENOMIC DNA]</scope>
    <source>
        <strain evidence="9 10">DSM 17498</strain>
    </source>
</reference>
<accession>A0A840MXT6</accession>
<feature type="active site" description="O-(5'-phospho-DNA)-serine intermediate" evidence="6 7">
    <location>
        <position position="11"/>
    </location>
</feature>
<dbReference type="SMART" id="SM00857">
    <property type="entry name" value="Resolvase"/>
    <property type="match status" value="1"/>
</dbReference>
<proteinExistence type="inferred from homology"/>
<comment type="caution">
    <text evidence="9">The sequence shown here is derived from an EMBL/GenBank/DDBJ whole genome shotgun (WGS) entry which is preliminary data.</text>
</comment>
<protein>
    <submittedName>
        <fullName evidence="9">DNA invertase Pin-like site-specific DNA recombinase</fullName>
    </submittedName>
</protein>
<dbReference type="InterPro" id="IPR050639">
    <property type="entry name" value="SSR_resolvase"/>
</dbReference>
<dbReference type="PANTHER" id="PTHR30461:SF2">
    <property type="entry name" value="SERINE RECOMBINASE PINE-RELATED"/>
    <property type="match status" value="1"/>
</dbReference>
<dbReference type="PROSITE" id="PS00398">
    <property type="entry name" value="RECOMBINASES_2"/>
    <property type="match status" value="1"/>
</dbReference>
<evidence type="ECO:0000256" key="2">
    <source>
        <dbReference type="ARBA" id="ARBA00022908"/>
    </source>
</evidence>
<keyword evidence="3" id="KW-0230">DNA invertase</keyword>
<name>A0A840MXT6_9BRAD</name>
<evidence type="ECO:0000256" key="6">
    <source>
        <dbReference type="PIRSR" id="PIRSR606118-50"/>
    </source>
</evidence>
<evidence type="ECO:0000256" key="4">
    <source>
        <dbReference type="ARBA" id="ARBA00023125"/>
    </source>
</evidence>
<dbReference type="Gene3D" id="1.10.10.60">
    <property type="entry name" value="Homeodomain-like"/>
    <property type="match status" value="1"/>
</dbReference>
<dbReference type="AlphaFoldDB" id="A0A840MXT6"/>
<evidence type="ECO:0000256" key="7">
    <source>
        <dbReference type="PROSITE-ProRule" id="PRU10137"/>
    </source>
</evidence>
<dbReference type="PANTHER" id="PTHR30461">
    <property type="entry name" value="DNA-INVERTASE FROM LAMBDOID PROPHAGE"/>
    <property type="match status" value="1"/>
</dbReference>
<dbReference type="Proteomes" id="UP000521227">
    <property type="component" value="Unassembled WGS sequence"/>
</dbReference>
<dbReference type="GO" id="GO:0000150">
    <property type="term" value="F:DNA strand exchange activity"/>
    <property type="evidence" value="ECO:0007669"/>
    <property type="project" value="UniProtKB-KW"/>
</dbReference>
<evidence type="ECO:0000313" key="10">
    <source>
        <dbReference type="Proteomes" id="UP000521227"/>
    </source>
</evidence>
<feature type="domain" description="Resolvase/invertase-type recombinase catalytic" evidence="8">
    <location>
        <begin position="3"/>
        <end position="139"/>
    </location>
</feature>
<evidence type="ECO:0000256" key="1">
    <source>
        <dbReference type="ARBA" id="ARBA00009913"/>
    </source>
</evidence>
<dbReference type="SUPFAM" id="SSF53041">
    <property type="entry name" value="Resolvase-like"/>
    <property type="match status" value="1"/>
</dbReference>
<dbReference type="FunFam" id="3.40.50.1390:FF:000001">
    <property type="entry name" value="DNA recombinase"/>
    <property type="match status" value="1"/>
</dbReference>
<dbReference type="GO" id="GO:0015074">
    <property type="term" value="P:DNA integration"/>
    <property type="evidence" value="ECO:0007669"/>
    <property type="project" value="UniProtKB-KW"/>
</dbReference>
<dbReference type="GO" id="GO:0003677">
    <property type="term" value="F:DNA binding"/>
    <property type="evidence" value="ECO:0007669"/>
    <property type="project" value="UniProtKB-KW"/>
</dbReference>
<evidence type="ECO:0000259" key="8">
    <source>
        <dbReference type="PROSITE" id="PS51736"/>
    </source>
</evidence>
<dbReference type="SUPFAM" id="SSF46689">
    <property type="entry name" value="Homeodomain-like"/>
    <property type="match status" value="1"/>
</dbReference>
<keyword evidence="5" id="KW-0233">DNA recombination</keyword>
<dbReference type="InterPro" id="IPR006119">
    <property type="entry name" value="Resolv_N"/>
</dbReference>
<keyword evidence="2" id="KW-0229">DNA integration</keyword>
<sequence>MTANIGYARVSTEEQNLDLQLTALREAGCGKIFRDKASGATARRKGLTEAIASCGAGDVLVVWKLDRLGRSLLDLIGLIEGLNGRGVGLKVLAGHGAMIDTTRPEGRMIFNILAALAEFERELIRERTIAGMRAARARGAAIGRPRKLSATQIRRAKTLIDSGRQTRERVAARLGVHVGTLRRAIAGAG</sequence>
<dbReference type="CDD" id="cd03768">
    <property type="entry name" value="SR_ResInv"/>
    <property type="match status" value="1"/>
</dbReference>
<evidence type="ECO:0000256" key="5">
    <source>
        <dbReference type="ARBA" id="ARBA00023172"/>
    </source>
</evidence>
<dbReference type="RefSeq" id="WP_184085702.1">
    <property type="nucleotide sequence ID" value="NZ_JACHIJ010000003.1"/>
</dbReference>
<evidence type="ECO:0000256" key="3">
    <source>
        <dbReference type="ARBA" id="ARBA00023100"/>
    </source>
</evidence>
<evidence type="ECO:0000313" key="9">
    <source>
        <dbReference type="EMBL" id="MBB5052693.1"/>
    </source>
</evidence>
<dbReference type="Pfam" id="PF00239">
    <property type="entry name" value="Resolvase"/>
    <property type="match status" value="1"/>
</dbReference>
<dbReference type="Gene3D" id="3.40.50.1390">
    <property type="entry name" value="Resolvase, N-terminal catalytic domain"/>
    <property type="match status" value="1"/>
</dbReference>
<dbReference type="PROSITE" id="PS51736">
    <property type="entry name" value="RECOMBINASES_3"/>
    <property type="match status" value="1"/>
</dbReference>
<gene>
    <name evidence="9" type="ORF">HNQ36_002667</name>
</gene>
<organism evidence="9 10">
    <name type="scientific">Afipia massiliensis</name>
    <dbReference type="NCBI Taxonomy" id="211460"/>
    <lineage>
        <taxon>Bacteria</taxon>
        <taxon>Pseudomonadati</taxon>
        <taxon>Pseudomonadota</taxon>
        <taxon>Alphaproteobacteria</taxon>
        <taxon>Hyphomicrobiales</taxon>
        <taxon>Nitrobacteraceae</taxon>
        <taxon>Afipia</taxon>
    </lineage>
</organism>
<dbReference type="InterPro" id="IPR006118">
    <property type="entry name" value="Recombinase_CS"/>
</dbReference>
<dbReference type="EMBL" id="JACHIJ010000003">
    <property type="protein sequence ID" value="MBB5052693.1"/>
    <property type="molecule type" value="Genomic_DNA"/>
</dbReference>
<keyword evidence="4" id="KW-0238">DNA-binding</keyword>
<dbReference type="InterPro" id="IPR036162">
    <property type="entry name" value="Resolvase-like_N_sf"/>
</dbReference>
<dbReference type="PROSITE" id="PS00397">
    <property type="entry name" value="RECOMBINASES_1"/>
    <property type="match status" value="1"/>
</dbReference>
<comment type="similarity">
    <text evidence="1">Belongs to the site-specific recombinase resolvase family.</text>
</comment>
<dbReference type="InterPro" id="IPR009057">
    <property type="entry name" value="Homeodomain-like_sf"/>
</dbReference>